<protein>
    <submittedName>
        <fullName evidence="2">Uncharacterized protein</fullName>
    </submittedName>
</protein>
<dbReference type="AlphaFoldDB" id="A0AAD3YB82"/>
<dbReference type="PANTHER" id="PTHR16291">
    <property type="entry name" value="NUCLEAR CAP-BINDING PROTEIN SUBUNIT 3"/>
    <property type="match status" value="1"/>
</dbReference>
<gene>
    <name evidence="2" type="ORF">CspeluHIS016_0305910</name>
</gene>
<accession>A0AAD3YB82</accession>
<dbReference type="Pfam" id="PF10309">
    <property type="entry name" value="NCBP3"/>
    <property type="match status" value="1"/>
</dbReference>
<feature type="compositionally biased region" description="Basic and acidic residues" evidence="1">
    <location>
        <begin position="232"/>
        <end position="241"/>
    </location>
</feature>
<comment type="caution">
    <text evidence="2">The sequence shown here is derived from an EMBL/GenBank/DDBJ whole genome shotgun (WGS) entry which is preliminary data.</text>
</comment>
<feature type="region of interest" description="Disordered" evidence="1">
    <location>
        <begin position="326"/>
        <end position="371"/>
    </location>
</feature>
<dbReference type="GO" id="GO:0000340">
    <property type="term" value="F:RNA 7-methylguanosine cap binding"/>
    <property type="evidence" value="ECO:0007669"/>
    <property type="project" value="InterPro"/>
</dbReference>
<organism evidence="2 3">
    <name type="scientific">Cutaneotrichosporon spelunceum</name>
    <dbReference type="NCBI Taxonomy" id="1672016"/>
    <lineage>
        <taxon>Eukaryota</taxon>
        <taxon>Fungi</taxon>
        <taxon>Dikarya</taxon>
        <taxon>Basidiomycota</taxon>
        <taxon>Agaricomycotina</taxon>
        <taxon>Tremellomycetes</taxon>
        <taxon>Trichosporonales</taxon>
        <taxon>Trichosporonaceae</taxon>
        <taxon>Cutaneotrichosporon</taxon>
    </lineage>
</organism>
<reference evidence="2" key="1">
    <citation type="journal article" date="2023" name="BMC Genomics">
        <title>Chromosome-level genome assemblies of Cutaneotrichosporon spp. (Trichosporonales, Basidiomycota) reveal imbalanced evolution between nucleotide sequences and chromosome synteny.</title>
        <authorList>
            <person name="Kobayashi Y."/>
            <person name="Kayamori A."/>
            <person name="Aoki K."/>
            <person name="Shiwa Y."/>
            <person name="Matsutani M."/>
            <person name="Fujita N."/>
            <person name="Sugita T."/>
            <person name="Iwasaki W."/>
            <person name="Tanaka N."/>
            <person name="Takashima M."/>
        </authorList>
    </citation>
    <scope>NUCLEOTIDE SEQUENCE</scope>
    <source>
        <strain evidence="2">HIS016</strain>
    </source>
</reference>
<feature type="region of interest" description="Disordered" evidence="1">
    <location>
        <begin position="253"/>
        <end position="278"/>
    </location>
</feature>
<sequence>MDIDGGLPWDADDSGPTAPPPAPAEEGMDVDTLLDRALDDAPRRPGRRGREHERETRSPVPEHVQALMGRMGKGKVYLAEESPGIIHHDAERRIARDPRLTRLALELDRQDPSAWLAAVSAAPEGEGSEAEAAPSPIRPNALFVSSTLIQHLSTAKVFTWASEFGVGVMGIEWLNDSTLVLLFPTPAAALLSLSMLAKAGFDPTEGDDPLMERAAHGFPPALLPRRSPTPKPEVETEADRRADLDAELNAVAAARDADSDPTPAQESTDPAPVRKGRGAFRAGRADTRGAFDLPPLAGAQEQRFAEGVDPNARVTVRYATEADSALRRSAAHSSWYGKHGRAAGKETAARARGGREPRELKDRVGTRGEGRALAGRIGREWDRERDRGQRRSRVEDLDADLDLMARRRDGDDDDSEREGRYGRRYARDGRDGRDRRDREASPRRRERGRRPHANQDDLDRELDEMFAARGDA</sequence>
<name>A0AAD3YB82_9TREE</name>
<keyword evidence="3" id="KW-1185">Reference proteome</keyword>
<dbReference type="GO" id="GO:0005634">
    <property type="term" value="C:nucleus"/>
    <property type="evidence" value="ECO:0007669"/>
    <property type="project" value="TreeGrafter"/>
</dbReference>
<feature type="region of interest" description="Disordered" evidence="1">
    <location>
        <begin position="218"/>
        <end position="241"/>
    </location>
</feature>
<reference evidence="2" key="2">
    <citation type="submission" date="2023-06" db="EMBL/GenBank/DDBJ databases">
        <authorList>
            <person name="Kobayashi Y."/>
            <person name="Kayamori A."/>
            <person name="Aoki K."/>
            <person name="Shiwa Y."/>
            <person name="Fujita N."/>
            <person name="Sugita T."/>
            <person name="Iwasaki W."/>
            <person name="Tanaka N."/>
            <person name="Takashima M."/>
        </authorList>
    </citation>
    <scope>NUCLEOTIDE SEQUENCE</scope>
    <source>
        <strain evidence="2">HIS016</strain>
    </source>
</reference>
<dbReference type="PANTHER" id="PTHR16291:SF0">
    <property type="entry name" value="NUCLEAR CAP-BINDING PROTEIN SUBUNIT 3"/>
    <property type="match status" value="1"/>
</dbReference>
<evidence type="ECO:0000256" key="1">
    <source>
        <dbReference type="SAM" id="MobiDB-lite"/>
    </source>
</evidence>
<dbReference type="InterPro" id="IPR019416">
    <property type="entry name" value="NCBP3"/>
</dbReference>
<feature type="region of interest" description="Disordered" evidence="1">
    <location>
        <begin position="407"/>
        <end position="472"/>
    </location>
</feature>
<proteinExistence type="predicted"/>
<dbReference type="GO" id="GO:0003729">
    <property type="term" value="F:mRNA binding"/>
    <property type="evidence" value="ECO:0007669"/>
    <property type="project" value="InterPro"/>
</dbReference>
<dbReference type="EMBL" id="BTCM01000003">
    <property type="protein sequence ID" value="GMK56751.1"/>
    <property type="molecule type" value="Genomic_DNA"/>
</dbReference>
<feature type="region of interest" description="Disordered" evidence="1">
    <location>
        <begin position="1"/>
        <end position="63"/>
    </location>
</feature>
<feature type="compositionally biased region" description="Basic and acidic residues" evidence="1">
    <location>
        <begin position="33"/>
        <end position="57"/>
    </location>
</feature>
<evidence type="ECO:0000313" key="3">
    <source>
        <dbReference type="Proteomes" id="UP001222932"/>
    </source>
</evidence>
<feature type="compositionally biased region" description="Basic and acidic residues" evidence="1">
    <location>
        <begin position="417"/>
        <end position="443"/>
    </location>
</feature>
<dbReference type="Proteomes" id="UP001222932">
    <property type="component" value="Unassembled WGS sequence"/>
</dbReference>
<evidence type="ECO:0000313" key="2">
    <source>
        <dbReference type="EMBL" id="GMK56751.1"/>
    </source>
</evidence>
<feature type="compositionally biased region" description="Basic and acidic residues" evidence="1">
    <location>
        <begin position="343"/>
        <end position="370"/>
    </location>
</feature>